<dbReference type="Proteomes" id="UP001465755">
    <property type="component" value="Unassembled WGS sequence"/>
</dbReference>
<feature type="transmembrane region" description="Helical" evidence="8">
    <location>
        <begin position="148"/>
        <end position="167"/>
    </location>
</feature>
<dbReference type="InterPro" id="IPR003594">
    <property type="entry name" value="HATPase_dom"/>
</dbReference>
<dbReference type="CDD" id="cd00082">
    <property type="entry name" value="HisKA"/>
    <property type="match status" value="1"/>
</dbReference>
<evidence type="ECO:0000313" key="12">
    <source>
        <dbReference type="Proteomes" id="UP001465755"/>
    </source>
</evidence>
<dbReference type="GO" id="GO:0005886">
    <property type="term" value="C:plasma membrane"/>
    <property type="evidence" value="ECO:0007669"/>
    <property type="project" value="TreeGrafter"/>
</dbReference>
<feature type="domain" description="Response regulatory" evidence="10">
    <location>
        <begin position="1322"/>
        <end position="1444"/>
    </location>
</feature>
<dbReference type="SUPFAM" id="SSF52172">
    <property type="entry name" value="CheY-like"/>
    <property type="match status" value="1"/>
</dbReference>
<feature type="transmembrane region" description="Helical" evidence="8">
    <location>
        <begin position="218"/>
        <end position="236"/>
    </location>
</feature>
<keyword evidence="3 6" id="KW-0597">Phosphoprotein</keyword>
<organism evidence="11 12">
    <name type="scientific">Symbiochloris irregularis</name>
    <dbReference type="NCBI Taxonomy" id="706552"/>
    <lineage>
        <taxon>Eukaryota</taxon>
        <taxon>Viridiplantae</taxon>
        <taxon>Chlorophyta</taxon>
        <taxon>core chlorophytes</taxon>
        <taxon>Trebouxiophyceae</taxon>
        <taxon>Trebouxiales</taxon>
        <taxon>Trebouxiaceae</taxon>
        <taxon>Symbiochloris</taxon>
    </lineage>
</organism>
<feature type="region of interest" description="Disordered" evidence="7">
    <location>
        <begin position="842"/>
        <end position="976"/>
    </location>
</feature>
<dbReference type="Gene3D" id="1.10.287.130">
    <property type="match status" value="1"/>
</dbReference>
<feature type="compositionally biased region" description="Polar residues" evidence="7">
    <location>
        <begin position="863"/>
        <end position="893"/>
    </location>
</feature>
<feature type="region of interest" description="Disordered" evidence="7">
    <location>
        <begin position="1121"/>
        <end position="1144"/>
    </location>
</feature>
<dbReference type="SMART" id="SM00448">
    <property type="entry name" value="REC"/>
    <property type="match status" value="1"/>
</dbReference>
<proteinExistence type="predicted"/>
<evidence type="ECO:0000259" key="10">
    <source>
        <dbReference type="PROSITE" id="PS50110"/>
    </source>
</evidence>
<dbReference type="PROSITE" id="PS50109">
    <property type="entry name" value="HIS_KIN"/>
    <property type="match status" value="2"/>
</dbReference>
<feature type="region of interest" description="Disordered" evidence="7">
    <location>
        <begin position="558"/>
        <end position="645"/>
    </location>
</feature>
<evidence type="ECO:0000313" key="11">
    <source>
        <dbReference type="EMBL" id="KAK9807363.1"/>
    </source>
</evidence>
<name>A0AAW1PBS3_9CHLO</name>
<accession>A0AAW1PBS3</accession>
<evidence type="ECO:0000256" key="4">
    <source>
        <dbReference type="ARBA" id="ARBA00022679"/>
    </source>
</evidence>
<protein>
    <recommendedName>
        <fullName evidence="2">histidine kinase</fullName>
        <ecNumber evidence="2">2.7.13.3</ecNumber>
    </recommendedName>
</protein>
<dbReference type="PANTHER" id="PTHR43047">
    <property type="entry name" value="TWO-COMPONENT HISTIDINE PROTEIN KINASE"/>
    <property type="match status" value="1"/>
</dbReference>
<gene>
    <name evidence="11" type="ORF">WJX73_006393</name>
</gene>
<dbReference type="Pfam" id="PF00512">
    <property type="entry name" value="HisKA"/>
    <property type="match status" value="1"/>
</dbReference>
<dbReference type="Gene3D" id="3.40.50.2300">
    <property type="match status" value="1"/>
</dbReference>
<dbReference type="InterPro" id="IPR036890">
    <property type="entry name" value="HATPase_C_sf"/>
</dbReference>
<keyword evidence="8" id="KW-0472">Membrane</keyword>
<dbReference type="InterPro" id="IPR004358">
    <property type="entry name" value="Sig_transdc_His_kin-like_C"/>
</dbReference>
<feature type="modified residue" description="4-aspartylphosphate" evidence="6">
    <location>
        <position position="1377"/>
    </location>
</feature>
<dbReference type="SUPFAM" id="SSF47384">
    <property type="entry name" value="Homodimeric domain of signal transducing histidine kinase"/>
    <property type="match status" value="1"/>
</dbReference>
<evidence type="ECO:0000256" key="5">
    <source>
        <dbReference type="ARBA" id="ARBA00022777"/>
    </source>
</evidence>
<dbReference type="InterPro" id="IPR011006">
    <property type="entry name" value="CheY-like_superfamily"/>
</dbReference>
<dbReference type="PRINTS" id="PR00344">
    <property type="entry name" value="BCTRLSENSOR"/>
</dbReference>
<sequence length="1570" mass="169103">MEEQSAPPAKEAGRAGAGESDGVLSGQYGGLAGQQAFHGTEALTTQAAAELRMRPILLSFASADLEKQYLVRMARERRPVLLTVFAFDLVCYFLRAVARACRHPPGIAAAVGSLGPQLLNMLALYSLVAFVNRRSARLGSAAARQEEWMISGAMSLAVCTLLLSVTPSHVQDYVFAGFFIICTVSFLKLCWLLGSLAFLAPLGVVLLPRVQRVVPDEAFVQLLVAWGVGTMMSFLADSYRRQMFANERLATALAAKELAEAGERMNAQRQLAFVQAQAASRAISVAHERAANEAKSEFMSLMCHEVRTPLNGCLASAEMLLETALQDEQRDLAKTIRVSGSILLSTVSNFLDFFKMEAGKSLDVVRTEVDLHEIAADVHCIVEAMLGRESDVALLPPFVDNVPPCIIGDRDRLRGILLNLYTNAAKFTRRGALALHIAVTGPNYEPAPHEHANLVSQNMCSGDFTSETSGGSSTASKRRAAFRSMMKSMRPNGQQPAHPEAGAATSAAGSVQPGERSKSPEPQPAAPVARRKSWEQKLGPDNLRASGIMVREKLAPVEEADSVFSETPSGSIDNRGSADVVRGSLENGKAPSHASSMRDSVELPPSIPENHAAHSSMSSSRWPSQEACRPSDHRASSGTNSSISMSQGLYARADVLAKEEEHPAAKPSPCDSTEAYCMPSCTEEAPQQRARPVGLSSEPADEQYPLPNVADYSVASLLTSFALKKVNGKRDLDHSILDESSLRQHSPIMHSDDRAEGPLGGERWDAPPPSAFAEGPVRLCELEASPAGPVRRQAQRADWPTGSRPGFTNLADQKLQREHLQMPRTWVPFADRSVRFQLDGEEPAPAESGLQQQSEAAAHDQPQPHQRQQSAEAGTSGNGSVSNAPISSSGSDSVTKHTGEAEPEVQPVSVQGSEYGQDPYISTTNSSSRETESVGNVGRARSSRTSKRDSSWMEAQPSGNGWHSVTSRSSRPVKGTGMPEHWLVFEVADTGCGIAPDGLQSLFRDFVQGTDDEMQRPRTQGGTGLGLSICSKQVSVLGGQIGAISKVGVGSSFWFTIPLLLPDNAASTPRQLRRVASWGTMDSFSDGHSLNREPSTWSHGNAPKAFPTPSQPANFRKFHRVTRSVDSQARRDRQRKEDSEGQTWGSELADSIVDALPAHFRDSPAARFAAAQALLCGVAYPGSSKKGATADAMKARASLDIRESLVKEQWGSRGSHARDTSPLRSAGGSPQKSGAASAFTNQKASAPSVQAPADPKAPNFFSGSRDADSLSSEGKLTRGRRVASNPGKNMAWEQNGRRSPVPRPSIEARWRQLDLSALKAKRVLLAEDNLINQAVARKMLTSLGMTCEVASNGADAVHAVLTRHHGGTDPFHIILMDMSMPVMGGVEATQVLRRNGIQVPIVAMTANAADRDRDEALFLTTDARKELRNPFRIVCFASKLQTNHVESASLSGAVIVAPFWGLLPTARIMPAGANFCDSQARNSAIPGQAKVVFVRPERWEERKRLSGAFDERLTVPAWPRTLRIGLSLQQRHASGEGGLVDPRQGPRVHVSALSLDCNLQTVLTRVGERL</sequence>
<feature type="compositionally biased region" description="Polar residues" evidence="7">
    <location>
        <begin position="957"/>
        <end position="970"/>
    </location>
</feature>
<comment type="caution">
    <text evidence="11">The sequence shown here is derived from an EMBL/GenBank/DDBJ whole genome shotgun (WGS) entry which is preliminary data.</text>
</comment>
<keyword evidence="8" id="KW-1133">Transmembrane helix</keyword>
<dbReference type="CDD" id="cd17546">
    <property type="entry name" value="REC_hyHK_CKI1_RcsC-like"/>
    <property type="match status" value="1"/>
</dbReference>
<keyword evidence="5" id="KW-0418">Kinase</keyword>
<dbReference type="GO" id="GO:0009927">
    <property type="term" value="F:histidine phosphotransfer kinase activity"/>
    <property type="evidence" value="ECO:0007669"/>
    <property type="project" value="TreeGrafter"/>
</dbReference>
<dbReference type="InterPro" id="IPR003661">
    <property type="entry name" value="HisK_dim/P_dom"/>
</dbReference>
<dbReference type="GO" id="GO:0000155">
    <property type="term" value="F:phosphorelay sensor kinase activity"/>
    <property type="evidence" value="ECO:0007669"/>
    <property type="project" value="InterPro"/>
</dbReference>
<evidence type="ECO:0000256" key="7">
    <source>
        <dbReference type="SAM" id="MobiDB-lite"/>
    </source>
</evidence>
<feature type="compositionally biased region" description="Polar residues" evidence="7">
    <location>
        <begin position="564"/>
        <end position="574"/>
    </location>
</feature>
<evidence type="ECO:0000256" key="2">
    <source>
        <dbReference type="ARBA" id="ARBA00012438"/>
    </source>
</evidence>
<dbReference type="InterPro" id="IPR036097">
    <property type="entry name" value="HisK_dim/P_sf"/>
</dbReference>
<dbReference type="EMBL" id="JALJOQ010000031">
    <property type="protein sequence ID" value="KAK9807363.1"/>
    <property type="molecule type" value="Genomic_DNA"/>
</dbReference>
<comment type="catalytic activity">
    <reaction evidence="1">
        <text>ATP + protein L-histidine = ADP + protein N-phospho-L-histidine.</text>
        <dbReference type="EC" id="2.7.13.3"/>
    </reaction>
</comment>
<dbReference type="InterPro" id="IPR001789">
    <property type="entry name" value="Sig_transdc_resp-reg_receiver"/>
</dbReference>
<feature type="region of interest" description="Disordered" evidence="7">
    <location>
        <begin position="489"/>
        <end position="540"/>
    </location>
</feature>
<reference evidence="11 12" key="1">
    <citation type="journal article" date="2024" name="Nat. Commun.">
        <title>Phylogenomics reveals the evolutionary origins of lichenization in chlorophyte algae.</title>
        <authorList>
            <person name="Puginier C."/>
            <person name="Libourel C."/>
            <person name="Otte J."/>
            <person name="Skaloud P."/>
            <person name="Haon M."/>
            <person name="Grisel S."/>
            <person name="Petersen M."/>
            <person name="Berrin J.G."/>
            <person name="Delaux P.M."/>
            <person name="Dal Grande F."/>
            <person name="Keller J."/>
        </authorList>
    </citation>
    <scope>NUCLEOTIDE SEQUENCE [LARGE SCALE GENOMIC DNA]</scope>
    <source>
        <strain evidence="11 12">SAG 2036</strain>
    </source>
</reference>
<feature type="region of interest" description="Disordered" evidence="7">
    <location>
        <begin position="785"/>
        <end position="808"/>
    </location>
</feature>
<keyword evidence="12" id="KW-1185">Reference proteome</keyword>
<evidence type="ECO:0000256" key="1">
    <source>
        <dbReference type="ARBA" id="ARBA00000085"/>
    </source>
</evidence>
<dbReference type="Gene3D" id="3.30.565.10">
    <property type="entry name" value="Histidine kinase-like ATPase, C-terminal domain"/>
    <property type="match status" value="2"/>
</dbReference>
<dbReference type="SMART" id="SM00387">
    <property type="entry name" value="HATPase_c"/>
    <property type="match status" value="1"/>
</dbReference>
<evidence type="ECO:0000256" key="8">
    <source>
        <dbReference type="SAM" id="Phobius"/>
    </source>
</evidence>
<dbReference type="EC" id="2.7.13.3" evidence="2"/>
<feature type="region of interest" description="Disordered" evidence="7">
    <location>
        <begin position="1"/>
        <end position="20"/>
    </location>
</feature>
<dbReference type="SMART" id="SM00388">
    <property type="entry name" value="HisKA"/>
    <property type="match status" value="1"/>
</dbReference>
<feature type="domain" description="Histidine kinase" evidence="9">
    <location>
        <begin position="983"/>
        <end position="1061"/>
    </location>
</feature>
<feature type="compositionally biased region" description="Polar residues" evidence="7">
    <location>
        <begin position="1228"/>
        <end position="1248"/>
    </location>
</feature>
<feature type="compositionally biased region" description="Polar residues" evidence="7">
    <location>
        <begin position="613"/>
        <end position="623"/>
    </location>
</feature>
<feature type="region of interest" description="Disordered" evidence="7">
    <location>
        <begin position="746"/>
        <end position="772"/>
    </location>
</feature>
<evidence type="ECO:0000256" key="6">
    <source>
        <dbReference type="PROSITE-ProRule" id="PRU00169"/>
    </source>
</evidence>
<feature type="compositionally biased region" description="Polar residues" evidence="7">
    <location>
        <begin position="636"/>
        <end position="645"/>
    </location>
</feature>
<keyword evidence="8" id="KW-0812">Transmembrane</keyword>
<feature type="domain" description="Histidine kinase" evidence="9">
    <location>
        <begin position="301"/>
        <end position="440"/>
    </location>
</feature>
<evidence type="ECO:0000256" key="3">
    <source>
        <dbReference type="ARBA" id="ARBA00022553"/>
    </source>
</evidence>
<dbReference type="Pfam" id="PF00072">
    <property type="entry name" value="Response_reg"/>
    <property type="match status" value="1"/>
</dbReference>
<dbReference type="Pfam" id="PF02518">
    <property type="entry name" value="HATPase_c"/>
    <property type="match status" value="1"/>
</dbReference>
<feature type="region of interest" description="Disordered" evidence="7">
    <location>
        <begin position="1207"/>
        <end position="1304"/>
    </location>
</feature>
<evidence type="ECO:0000259" key="9">
    <source>
        <dbReference type="PROSITE" id="PS50109"/>
    </source>
</evidence>
<dbReference type="SUPFAM" id="SSF55874">
    <property type="entry name" value="ATPase domain of HSP90 chaperone/DNA topoisomerase II/histidine kinase"/>
    <property type="match status" value="2"/>
</dbReference>
<keyword evidence="4" id="KW-0808">Transferase</keyword>
<feature type="transmembrane region" description="Helical" evidence="8">
    <location>
        <begin position="80"/>
        <end position="98"/>
    </location>
</feature>
<feature type="transmembrane region" description="Helical" evidence="8">
    <location>
        <begin position="173"/>
        <end position="206"/>
    </location>
</feature>
<dbReference type="InterPro" id="IPR005467">
    <property type="entry name" value="His_kinase_dom"/>
</dbReference>
<feature type="compositionally biased region" description="Basic and acidic residues" evidence="7">
    <location>
        <begin position="1128"/>
        <end position="1139"/>
    </location>
</feature>
<dbReference type="PANTHER" id="PTHR43047:SF71">
    <property type="entry name" value="HISTIDINE KINASE CONTAINING CHEY-HOMOLOGOUS RECEIVER DOMAIN-RELATED"/>
    <property type="match status" value="1"/>
</dbReference>
<dbReference type="PROSITE" id="PS50110">
    <property type="entry name" value="RESPONSE_REGULATORY"/>
    <property type="match status" value="1"/>
</dbReference>